<dbReference type="PANTHER" id="PTHR33050:SF7">
    <property type="entry name" value="RIBONUCLEASE H"/>
    <property type="match status" value="1"/>
</dbReference>
<evidence type="ECO:0000313" key="5">
    <source>
        <dbReference type="Proteomes" id="UP001152797"/>
    </source>
</evidence>
<evidence type="ECO:0000313" key="2">
    <source>
        <dbReference type="EMBL" id="CAI3974071.1"/>
    </source>
</evidence>
<evidence type="ECO:0000313" key="3">
    <source>
        <dbReference type="EMBL" id="CAL1127446.1"/>
    </source>
</evidence>
<reference evidence="2" key="1">
    <citation type="submission" date="2022-10" db="EMBL/GenBank/DDBJ databases">
        <authorList>
            <person name="Chen Y."/>
            <person name="Dougan E. K."/>
            <person name="Chan C."/>
            <person name="Rhodes N."/>
            <person name="Thang M."/>
        </authorList>
    </citation>
    <scope>NUCLEOTIDE SEQUENCE</scope>
</reference>
<accession>A0A9P1BIK7</accession>
<sequence length="1649" mass="187819">MADGFNWSSSTAAGSDHDCDDGHHQGSSANNEQAPSVCHGQGDDVRIAAAAACPLGVAAQLPAKDVTTEPTVNTSAGSGSVPDTTAMGRLMDTEGDLDERREQLWQVLVHWGLVGKKLAVFPEEDASDIASQICAELGVICEAIYVQQVEVWIRDARRESEAKDRWAKELYLELKKMEAPALIELEHCVSDKHLHLALAGRTRASTLKRYVKTWKHWLHWMEAVKGQYSAGTAGDLVEYLFCRYDEPCGPTVPVLIVKAVTWMERIACVPNAMRVGESQTVASVRDYIVEMLSKDAPPMKRAPRYPAAIMESLEEAVEDTFLPVGLRVIAWIKLVKIWGTLRWDDVQKIAPSELRFFGNRLTSILRVTKTTGPTKRVQELPLCVSEHAFISCPFWLKTGFDLLREHADFQRDYLLPKLTAELGGFRKAMASYNDVVSYSARLRKGLKRPGTMQPQMDPILSTFWTEHSERATLPTGLALLRCPREERDLLGRWKPDGSDTYVRMYSGVVTRLQQQFAKAARGKDRFKVLDEQEVIESAISWMTDRVEVWDDADIQHAIRWLEASMRWEPQLTWERVGEEDPVTAGDVEAAFFTNKVTTVQKFSSFFRSETDLVDVLRDSFAVDAAAGLEQRAQVASVMCAWKEAQTKMKRQAEVEAEMDTREWTKPIPTGDYISLRNAFMEVHGRLEDKVTPSKEFLEKKLQELENGEFRAETLSEVVSKDEVDPDVLVPVFDSKGSLTVKKGSTTIALPTGPEQLRRRLSVMQNALIMLSLRHTNREEIQDITKELFDRYKDYLLGDFVYGLVSTDVHGQQIQTPPWSLVLPYEQAIRKRAYQLMLTDKLKLGAAMEQAWKCPVTKERYFITPLALYSKRSYPQQLPEFFVEGKPLFDEQGYYAGQNTTVTADEGEITQDTDVFPISKPDGRKLVGGMGEPRFCQAPGKSRAFHDGAGLASMGRWDVEKRIWSQSSFWKVFRQKSLDLVCSYLAKGCTLDRVCFEMAVKGESGCALVKNEELKESLRKLWVSLLKERGCAEPGLDQIAEGQPFYLKLMRELLAMCEDPDREFLLQGEVGFPVGILKPLPRTPHIYEEQTAWKLEEDPFMKGEVWRNNYESVQEHEVFVREHFEQECAEGLMEKISLDEAKRRYGERVAISSLAVLVEDAELGKKRIIHDATHGTKLNHRIKCRDKTRSPGAREKQYLLAYYRERKKALVSLVGDISKAHRRFLHDPEERGLLACRVKETDPFIYINNCGTFGVASASYWWGRISGAGIRLVHEMLGPERPVELLIFADDLESLGADSMGRQGIVLTFLYMSALGFPFKWAKQRGGLKVEWIGLFTDYSSFKLGLSPKRATWMRNWVLELANSGKVTQKVFEQGLGRLGFSASALLWERPFLGPLYSWNAAVRGKKGVLKIPAMLRAILLFLAERIEDGGDLHSPPPLAKPAEEHLLFFTDAKATEVSAWIGGYKQSRQGVILEWFSEEIDREWAPWIFLKRDPKRIIASLELLASLVAVKLWGPKEGQRSSATCFLRGKTDNQSNTYALSRWMSTKFPLTLLIMELSETLRQGRCELGLDWIRRDFNELADDLTNNKFEKFEKFPRVRWLPKEERWLVFERFMKHAQDFHAELARERQVKRELPKKLPKAKRQKLEKW</sequence>
<feature type="compositionally biased region" description="Basic and acidic residues" evidence="1">
    <location>
        <begin position="15"/>
        <end position="24"/>
    </location>
</feature>
<proteinExistence type="predicted"/>
<keyword evidence="5" id="KW-1185">Reference proteome</keyword>
<dbReference type="PANTHER" id="PTHR33050">
    <property type="entry name" value="REVERSE TRANSCRIPTASE DOMAIN-CONTAINING PROTEIN"/>
    <property type="match status" value="1"/>
</dbReference>
<protein>
    <submittedName>
        <fullName evidence="4">LINE-1 retrotransposable element ORF2 protein</fullName>
    </submittedName>
</protein>
<reference evidence="3" key="2">
    <citation type="submission" date="2024-04" db="EMBL/GenBank/DDBJ databases">
        <authorList>
            <person name="Chen Y."/>
            <person name="Shah S."/>
            <person name="Dougan E. K."/>
            <person name="Thang M."/>
            <person name="Chan C."/>
        </authorList>
    </citation>
    <scope>NUCLEOTIDE SEQUENCE [LARGE SCALE GENOMIC DNA]</scope>
</reference>
<dbReference type="EMBL" id="CAMXCT030000114">
    <property type="protein sequence ID" value="CAL4761383.1"/>
    <property type="molecule type" value="Genomic_DNA"/>
</dbReference>
<dbReference type="EMBL" id="CAMXCT010000114">
    <property type="protein sequence ID" value="CAI3974071.1"/>
    <property type="molecule type" value="Genomic_DNA"/>
</dbReference>
<dbReference type="EMBL" id="CAMXCT020000114">
    <property type="protein sequence ID" value="CAL1127446.1"/>
    <property type="molecule type" value="Genomic_DNA"/>
</dbReference>
<feature type="region of interest" description="Disordered" evidence="1">
    <location>
        <begin position="67"/>
        <end position="87"/>
    </location>
</feature>
<dbReference type="OrthoDB" id="442801at2759"/>
<dbReference type="Proteomes" id="UP001152797">
    <property type="component" value="Unassembled WGS sequence"/>
</dbReference>
<name>A0A9P1BIK7_9DINO</name>
<organism evidence="2">
    <name type="scientific">Cladocopium goreaui</name>
    <dbReference type="NCBI Taxonomy" id="2562237"/>
    <lineage>
        <taxon>Eukaryota</taxon>
        <taxon>Sar</taxon>
        <taxon>Alveolata</taxon>
        <taxon>Dinophyceae</taxon>
        <taxon>Suessiales</taxon>
        <taxon>Symbiodiniaceae</taxon>
        <taxon>Cladocopium</taxon>
    </lineage>
</organism>
<feature type="compositionally biased region" description="Polar residues" evidence="1">
    <location>
        <begin position="1"/>
        <end position="13"/>
    </location>
</feature>
<gene>
    <name evidence="2" type="ORF">C1SCF055_LOCUS2503</name>
</gene>
<feature type="compositionally biased region" description="Polar residues" evidence="1">
    <location>
        <begin position="25"/>
        <end position="34"/>
    </location>
</feature>
<evidence type="ECO:0000313" key="4">
    <source>
        <dbReference type="EMBL" id="CAL4761383.1"/>
    </source>
</evidence>
<dbReference type="InterPro" id="IPR052055">
    <property type="entry name" value="Hepadnavirus_pol/RT"/>
</dbReference>
<feature type="compositionally biased region" description="Polar residues" evidence="1">
    <location>
        <begin position="68"/>
        <end position="83"/>
    </location>
</feature>
<evidence type="ECO:0000256" key="1">
    <source>
        <dbReference type="SAM" id="MobiDB-lite"/>
    </source>
</evidence>
<comment type="caution">
    <text evidence="2">The sequence shown here is derived from an EMBL/GenBank/DDBJ whole genome shotgun (WGS) entry which is preliminary data.</text>
</comment>
<feature type="region of interest" description="Disordered" evidence="1">
    <location>
        <begin position="1"/>
        <end position="39"/>
    </location>
</feature>